<evidence type="ECO:0000313" key="2">
    <source>
        <dbReference type="Proteomes" id="UP000632125"/>
    </source>
</evidence>
<evidence type="ECO:0000313" key="1">
    <source>
        <dbReference type="EMBL" id="MBD2867964.1"/>
    </source>
</evidence>
<dbReference type="Gene3D" id="3.40.50.300">
    <property type="entry name" value="P-loop containing nucleotide triphosphate hydrolases"/>
    <property type="match status" value="1"/>
</dbReference>
<gene>
    <name evidence="1" type="ORF">IDH41_05180</name>
</gene>
<dbReference type="SUPFAM" id="SSF52540">
    <property type="entry name" value="P-loop containing nucleoside triphosphate hydrolases"/>
    <property type="match status" value="1"/>
</dbReference>
<dbReference type="EMBL" id="JACXIY010000006">
    <property type="protein sequence ID" value="MBD2867964.1"/>
    <property type="molecule type" value="Genomic_DNA"/>
</dbReference>
<evidence type="ECO:0008006" key="3">
    <source>
        <dbReference type="Google" id="ProtNLM"/>
    </source>
</evidence>
<reference evidence="1" key="1">
    <citation type="submission" date="2020-09" db="EMBL/GenBank/DDBJ databases">
        <title>A novel bacterium of genus Paenibacillus, isolated from South China Sea.</title>
        <authorList>
            <person name="Huang H."/>
            <person name="Mo K."/>
            <person name="Hu Y."/>
        </authorList>
    </citation>
    <scope>NUCLEOTIDE SEQUENCE</scope>
    <source>
        <strain evidence="1">IB182493</strain>
    </source>
</reference>
<dbReference type="RefSeq" id="WP_190858923.1">
    <property type="nucleotide sequence ID" value="NZ_JACXIY010000006.1"/>
</dbReference>
<sequence>MLKTKKNLKPIFLHSSWRTSSTYLWNKYRSHSYITAYYEPFHEILNTISHSEVELLTHKSWESKHPELVRPYFSEYLPLIQIRGVEGFKNDFSYSNFFVNNEELIEQKFYIERLLDSAIASQQKPVLGFCRSTGRTRWMREMFPNAVHILLMRNPIQQWLSGYQQKIKNDNDAFIIIYLLLMGLVKENKYIICVRNYYGIPQLNSNDMSELMNFYRQQKLSDEILYEIFLHIYIFTMIESYNQVDLVIDIDKLSKSKLYNKYIGLLQRSLTGVNLDFSDASVNYTDHMSFNIDFNQCNINVIEFFSKWLSRNRREIHATNKEIKNIIKIINYCIT</sequence>
<proteinExistence type="predicted"/>
<dbReference type="Proteomes" id="UP000632125">
    <property type="component" value="Unassembled WGS sequence"/>
</dbReference>
<keyword evidence="2" id="KW-1185">Reference proteome</keyword>
<organism evidence="1 2">
    <name type="scientific">Paenibacillus arenilitoris</name>
    <dbReference type="NCBI Taxonomy" id="2772299"/>
    <lineage>
        <taxon>Bacteria</taxon>
        <taxon>Bacillati</taxon>
        <taxon>Bacillota</taxon>
        <taxon>Bacilli</taxon>
        <taxon>Bacillales</taxon>
        <taxon>Paenibacillaceae</taxon>
        <taxon>Paenibacillus</taxon>
    </lineage>
</organism>
<accession>A0A927H5W3</accession>
<name>A0A927H5W3_9BACL</name>
<protein>
    <recommendedName>
        <fullName evidence="3">Sulfotransferase family protein</fullName>
    </recommendedName>
</protein>
<dbReference type="InterPro" id="IPR027417">
    <property type="entry name" value="P-loop_NTPase"/>
</dbReference>
<dbReference type="AlphaFoldDB" id="A0A927H5W3"/>
<comment type="caution">
    <text evidence="1">The sequence shown here is derived from an EMBL/GenBank/DDBJ whole genome shotgun (WGS) entry which is preliminary data.</text>
</comment>